<protein>
    <submittedName>
        <fullName evidence="1">Uncharacterized protein</fullName>
    </submittedName>
</protein>
<organism evidence="1">
    <name type="scientific">Siphoviridae sp. ctiMP24</name>
    <dbReference type="NCBI Taxonomy" id="2825621"/>
    <lineage>
        <taxon>Viruses</taxon>
        <taxon>Duplodnaviria</taxon>
        <taxon>Heunggongvirae</taxon>
        <taxon>Uroviricota</taxon>
        <taxon>Caudoviricetes</taxon>
    </lineage>
</organism>
<name>A0A8S5P0P2_9CAUD</name>
<reference evidence="1" key="1">
    <citation type="journal article" date="2021" name="Proc. Natl. Acad. Sci. U.S.A.">
        <title>A Catalog of Tens of Thousands of Viruses from Human Metagenomes Reveals Hidden Associations with Chronic Diseases.</title>
        <authorList>
            <person name="Tisza M.J."/>
            <person name="Buck C.B."/>
        </authorList>
    </citation>
    <scope>NUCLEOTIDE SEQUENCE</scope>
    <source>
        <strain evidence="1">CtiMP24</strain>
    </source>
</reference>
<evidence type="ECO:0000313" key="1">
    <source>
        <dbReference type="EMBL" id="DAE00017.1"/>
    </source>
</evidence>
<accession>A0A8S5P0P2</accession>
<proteinExistence type="predicted"/>
<sequence>MKKTTVNLTYKGKTTEHTLYDAQFRCLEEPWLVSISPDWDFVPDNVKDGNDLVDSHIIKADDPETSDLYKQIHAIIDNIDYKDPQWIQCPNEYDEDDEYAASDVARANHYIDTYLRDERGEPFARYTLACKVWEDGSGWICESDIDVYAPCCLYANTKANLRSCVRCGDLEADADSVGSEYRIYDDDDDVYGGGNCIAWYCIQDDDVDKDDE</sequence>
<dbReference type="EMBL" id="BK015297">
    <property type="protein sequence ID" value="DAE00017.1"/>
    <property type="molecule type" value="Genomic_DNA"/>
</dbReference>